<dbReference type="InterPro" id="IPR013825">
    <property type="entry name" value="Topo_IA_cen_sub2"/>
</dbReference>
<dbReference type="InterPro" id="IPR025589">
    <property type="entry name" value="Toprim_C_rpt"/>
</dbReference>
<dbReference type="KEGG" id="rhoz:GXP67_06045"/>
<keyword evidence="4" id="KW-0479">Metal-binding</keyword>
<dbReference type="NCBIfam" id="TIGR01056">
    <property type="entry name" value="topB"/>
    <property type="match status" value="1"/>
</dbReference>
<dbReference type="PANTHER" id="PTHR11390">
    <property type="entry name" value="PROKARYOTIC DNA TOPOISOMERASE"/>
    <property type="match status" value="1"/>
</dbReference>
<dbReference type="InterPro" id="IPR034144">
    <property type="entry name" value="TOPRIM_TopoIII"/>
</dbReference>
<accession>A0A6C0GF02</accession>
<dbReference type="InterPro" id="IPR023405">
    <property type="entry name" value="Topo_IA_core_domain"/>
</dbReference>
<evidence type="ECO:0000256" key="11">
    <source>
        <dbReference type="ARBA" id="ARBA00032877"/>
    </source>
</evidence>
<dbReference type="InterPro" id="IPR005738">
    <property type="entry name" value="TopoIII"/>
</dbReference>
<keyword evidence="7 13" id="KW-0413">Isomerase</keyword>
<dbReference type="EMBL" id="CP048222">
    <property type="protein sequence ID" value="QHT66250.1"/>
    <property type="molecule type" value="Genomic_DNA"/>
</dbReference>
<dbReference type="AlphaFoldDB" id="A0A6C0GF02"/>
<feature type="domain" description="Topo IA-type catalytic" evidence="12">
    <location>
        <begin position="150"/>
        <end position="585"/>
    </location>
</feature>
<dbReference type="EC" id="5.6.2.1" evidence="3"/>
<dbReference type="InterPro" id="IPR013826">
    <property type="entry name" value="Topo_IA_cen_sub3"/>
</dbReference>
<evidence type="ECO:0000256" key="2">
    <source>
        <dbReference type="ARBA" id="ARBA00009446"/>
    </source>
</evidence>
<dbReference type="InterPro" id="IPR013497">
    <property type="entry name" value="Topo_IA_cen"/>
</dbReference>
<dbReference type="PROSITE" id="PS52039">
    <property type="entry name" value="TOPO_IA_2"/>
    <property type="match status" value="1"/>
</dbReference>
<dbReference type="GO" id="GO:0003917">
    <property type="term" value="F:DNA topoisomerase type I (single strand cut, ATP-independent) activity"/>
    <property type="evidence" value="ECO:0007669"/>
    <property type="project" value="UniProtKB-EC"/>
</dbReference>
<dbReference type="Gene3D" id="1.10.460.10">
    <property type="entry name" value="Topoisomerase I, domain 2"/>
    <property type="match status" value="1"/>
</dbReference>
<dbReference type="PANTHER" id="PTHR11390:SF21">
    <property type="entry name" value="DNA TOPOISOMERASE 3-ALPHA"/>
    <property type="match status" value="1"/>
</dbReference>
<dbReference type="Pfam" id="PF01131">
    <property type="entry name" value="Topoisom_bac"/>
    <property type="match status" value="1"/>
</dbReference>
<evidence type="ECO:0000259" key="12">
    <source>
        <dbReference type="PROSITE" id="PS52039"/>
    </source>
</evidence>
<keyword evidence="5" id="KW-0799">Topoisomerase</keyword>
<dbReference type="Gene3D" id="3.40.50.140">
    <property type="match status" value="1"/>
</dbReference>
<dbReference type="GO" id="GO:0006310">
    <property type="term" value="P:DNA recombination"/>
    <property type="evidence" value="ECO:0007669"/>
    <property type="project" value="TreeGrafter"/>
</dbReference>
<proteinExistence type="inferred from homology"/>
<evidence type="ECO:0000256" key="10">
    <source>
        <dbReference type="ARBA" id="ARBA00032235"/>
    </source>
</evidence>
<reference evidence="13 14" key="1">
    <citation type="submission" date="2020-01" db="EMBL/GenBank/DDBJ databases">
        <authorList>
            <person name="Kim M.K."/>
        </authorList>
    </citation>
    <scope>NUCLEOTIDE SEQUENCE [LARGE SCALE GENOMIC DNA]</scope>
    <source>
        <strain evidence="13 14">172606-1</strain>
    </source>
</reference>
<dbReference type="GO" id="GO:0006281">
    <property type="term" value="P:DNA repair"/>
    <property type="evidence" value="ECO:0007669"/>
    <property type="project" value="TreeGrafter"/>
</dbReference>
<dbReference type="NCBIfam" id="NF005829">
    <property type="entry name" value="PRK07726.1"/>
    <property type="match status" value="1"/>
</dbReference>
<dbReference type="SUPFAM" id="SSF56712">
    <property type="entry name" value="Prokaryotic type I DNA topoisomerase"/>
    <property type="match status" value="1"/>
</dbReference>
<evidence type="ECO:0000256" key="5">
    <source>
        <dbReference type="ARBA" id="ARBA00023029"/>
    </source>
</evidence>
<dbReference type="InterPro" id="IPR013824">
    <property type="entry name" value="Topo_IA_cen_sub1"/>
</dbReference>
<evidence type="ECO:0000313" key="14">
    <source>
        <dbReference type="Proteomes" id="UP000480178"/>
    </source>
</evidence>
<dbReference type="RefSeq" id="WP_162442314.1">
    <property type="nucleotide sequence ID" value="NZ_CP048222.1"/>
</dbReference>
<dbReference type="CDD" id="cd03362">
    <property type="entry name" value="TOPRIM_TopoIA_TopoIII"/>
    <property type="match status" value="1"/>
</dbReference>
<dbReference type="InterPro" id="IPR000380">
    <property type="entry name" value="Topo_IA"/>
</dbReference>
<dbReference type="GO" id="GO:0043597">
    <property type="term" value="C:cytoplasmic replication fork"/>
    <property type="evidence" value="ECO:0007669"/>
    <property type="project" value="TreeGrafter"/>
</dbReference>
<evidence type="ECO:0000256" key="9">
    <source>
        <dbReference type="ARBA" id="ARBA00031985"/>
    </source>
</evidence>
<evidence type="ECO:0000256" key="3">
    <source>
        <dbReference type="ARBA" id="ARBA00012891"/>
    </source>
</evidence>
<dbReference type="Pfam" id="PF13368">
    <property type="entry name" value="Toprim_C_rpt"/>
    <property type="match status" value="1"/>
</dbReference>
<name>A0A6C0GF02_9BACT</name>
<evidence type="ECO:0000256" key="8">
    <source>
        <dbReference type="ARBA" id="ARBA00030003"/>
    </source>
</evidence>
<sequence length="735" mass="82754">MMKVVIAEKPSVAREYARVLGATYRKDGYLEGNGYQVTWAIGHLVRLADAEEYGFEKWKLEDLPIIPDSFKLTITGDEGLKKQFNVIKGLFANATEIIVGTDAGREGELIFRYIYQVSGCTKPFKRLWISSQTDQAIRDGFNKLKSGTDYDNLYFAARSRSEADWLVGINATRALTLSSRAKSVLSLGRVQTPVLCMICFRYLEHINFKPESYWDLYIGLEKDKKKFKAKHPVAFKNAEEAEAAKAKITTTATCMRAETKKVLEQAPLLFDLTSLQQETNKKFGFTAQKTLDIAQELYEKYKLITYPRTGSRYLSDDIYPKIPQLLDVVANKSKFTAHAHLLKAAPISKRPINNDKVTDHHALLPTETNPMGVNIPPDAEKLYDLIVTRFLAAFSPPCEKEVTQLDFLSGGLLFKASGSVIIVPGWRAVEEEVKEKEEDTDENQKLPKVYQGDVLPVNDPAVIKKMTKAKPIHSESSLLKLMETAGKELEDDELRQAIKECGIGTPATRASVIETLFERKYIDREKKKIIPTEKGLQVYELVKDQPIASVSMTGNWEKALNLIAEGKRNYSQFIVGIHTYTNEVVSTLKQAGLSMPGAQKPKVEVIEVGKIGEHLLKAGKGQYGTFIIYQEKFYNVPDKEPHEITPEIALAAMEAKKVQDKEREAQKQKNLIAKIGKKYEIRNGQYGLYVTDGKTNASLPKNITPEVAATWKADQCKETIASYIEWKKNREAVKK</sequence>
<dbReference type="SMART" id="SM00493">
    <property type="entry name" value="TOPRIM"/>
    <property type="match status" value="1"/>
</dbReference>
<dbReference type="SMART" id="SM00436">
    <property type="entry name" value="TOP1Bc"/>
    <property type="match status" value="1"/>
</dbReference>
<evidence type="ECO:0000256" key="4">
    <source>
        <dbReference type="ARBA" id="ARBA00022723"/>
    </source>
</evidence>
<evidence type="ECO:0000256" key="1">
    <source>
        <dbReference type="ARBA" id="ARBA00000213"/>
    </source>
</evidence>
<protein>
    <recommendedName>
        <fullName evidence="3">DNA topoisomerase</fullName>
        <ecNumber evidence="3">5.6.2.1</ecNumber>
    </recommendedName>
    <alternativeName>
        <fullName evidence="11">Omega-protein</fullName>
    </alternativeName>
    <alternativeName>
        <fullName evidence="10">Relaxing enzyme</fullName>
    </alternativeName>
    <alternativeName>
        <fullName evidence="8">Swivelase</fullName>
    </alternativeName>
    <alternativeName>
        <fullName evidence="9">Untwisting enzyme</fullName>
    </alternativeName>
</protein>
<dbReference type="InterPro" id="IPR006171">
    <property type="entry name" value="TOPRIM_dom"/>
</dbReference>
<dbReference type="Gene3D" id="2.70.20.10">
    <property type="entry name" value="Topoisomerase I, domain 3"/>
    <property type="match status" value="1"/>
</dbReference>
<keyword evidence="14" id="KW-1185">Reference proteome</keyword>
<comment type="catalytic activity">
    <reaction evidence="1">
        <text>ATP-independent breakage of single-stranded DNA, followed by passage and rejoining.</text>
        <dbReference type="EC" id="5.6.2.1"/>
    </reaction>
</comment>
<organism evidence="13 14">
    <name type="scientific">Rhodocytophaga rosea</name>
    <dbReference type="NCBI Taxonomy" id="2704465"/>
    <lineage>
        <taxon>Bacteria</taxon>
        <taxon>Pseudomonadati</taxon>
        <taxon>Bacteroidota</taxon>
        <taxon>Cytophagia</taxon>
        <taxon>Cytophagales</taxon>
        <taxon>Rhodocytophagaceae</taxon>
        <taxon>Rhodocytophaga</taxon>
    </lineage>
</organism>
<dbReference type="Proteomes" id="UP000480178">
    <property type="component" value="Chromosome"/>
</dbReference>
<dbReference type="GO" id="GO:0006265">
    <property type="term" value="P:DNA topological change"/>
    <property type="evidence" value="ECO:0007669"/>
    <property type="project" value="InterPro"/>
</dbReference>
<dbReference type="GO" id="GO:0046872">
    <property type="term" value="F:metal ion binding"/>
    <property type="evidence" value="ECO:0007669"/>
    <property type="project" value="UniProtKB-KW"/>
</dbReference>
<evidence type="ECO:0000313" key="13">
    <source>
        <dbReference type="EMBL" id="QHT66250.1"/>
    </source>
</evidence>
<dbReference type="SMART" id="SM00437">
    <property type="entry name" value="TOP1Ac"/>
    <property type="match status" value="1"/>
</dbReference>
<dbReference type="PRINTS" id="PR00417">
    <property type="entry name" value="PRTPISMRASEI"/>
</dbReference>
<dbReference type="Pfam" id="PF01751">
    <property type="entry name" value="Toprim"/>
    <property type="match status" value="1"/>
</dbReference>
<keyword evidence="6" id="KW-0238">DNA-binding</keyword>
<dbReference type="Gene3D" id="1.10.290.10">
    <property type="entry name" value="Topoisomerase I, domain 4"/>
    <property type="match status" value="1"/>
</dbReference>
<evidence type="ECO:0000256" key="6">
    <source>
        <dbReference type="ARBA" id="ARBA00023125"/>
    </source>
</evidence>
<dbReference type="InterPro" id="IPR003602">
    <property type="entry name" value="Topo_IA_DNA-bd_dom"/>
</dbReference>
<dbReference type="CDD" id="cd00186">
    <property type="entry name" value="TOP1Ac"/>
    <property type="match status" value="1"/>
</dbReference>
<gene>
    <name evidence="13" type="primary">topB</name>
    <name evidence="13" type="ORF">GXP67_06045</name>
</gene>
<dbReference type="GO" id="GO:0003677">
    <property type="term" value="F:DNA binding"/>
    <property type="evidence" value="ECO:0007669"/>
    <property type="project" value="UniProtKB-KW"/>
</dbReference>
<comment type="similarity">
    <text evidence="2">Belongs to the type IA topoisomerase family.</text>
</comment>
<evidence type="ECO:0000256" key="7">
    <source>
        <dbReference type="ARBA" id="ARBA00023235"/>
    </source>
</evidence>
<dbReference type="InterPro" id="IPR003601">
    <property type="entry name" value="Topo_IA_2"/>
</dbReference>